<protein>
    <submittedName>
        <fullName evidence="2">Uncharacterized protein</fullName>
    </submittedName>
</protein>
<feature type="signal peptide" evidence="1">
    <location>
        <begin position="1"/>
        <end position="23"/>
    </location>
</feature>
<dbReference type="STRING" id="693.AKJ17_12375"/>
<dbReference type="PATRIC" id="fig|693.5.peg.2539"/>
<dbReference type="RefSeq" id="WP_053396121.1">
    <property type="nucleotide sequence ID" value="NZ_LHPJ01000008.1"/>
</dbReference>
<dbReference type="Proteomes" id="UP000037515">
    <property type="component" value="Unassembled WGS sequence"/>
</dbReference>
<keyword evidence="3" id="KW-1185">Reference proteome</keyword>
<feature type="chain" id="PRO_5005600037" evidence="1">
    <location>
        <begin position="24"/>
        <end position="165"/>
    </location>
</feature>
<organism evidence="2 3">
    <name type="scientific">Vibrio nereis</name>
    <dbReference type="NCBI Taxonomy" id="693"/>
    <lineage>
        <taxon>Bacteria</taxon>
        <taxon>Pseudomonadati</taxon>
        <taxon>Pseudomonadota</taxon>
        <taxon>Gammaproteobacteria</taxon>
        <taxon>Vibrionales</taxon>
        <taxon>Vibrionaceae</taxon>
        <taxon>Vibrio</taxon>
    </lineage>
</organism>
<name>A0A0M0HMM4_VIBNE</name>
<evidence type="ECO:0000256" key="1">
    <source>
        <dbReference type="SAM" id="SignalP"/>
    </source>
</evidence>
<reference evidence="3" key="1">
    <citation type="submission" date="2015-08" db="EMBL/GenBank/DDBJ databases">
        <title>Vibrio galatheae sp. nov., a novel member of the Vibrionaceae family isolated from the Solomon Islands.</title>
        <authorList>
            <person name="Giubergia S."/>
            <person name="Machado H."/>
            <person name="Mateiu R.V."/>
            <person name="Gram L."/>
        </authorList>
    </citation>
    <scope>NUCLEOTIDE SEQUENCE [LARGE SCALE GENOMIC DNA]</scope>
    <source>
        <strain evidence="3">DSM 19584</strain>
    </source>
</reference>
<keyword evidence="1" id="KW-0732">Signal</keyword>
<dbReference type="OrthoDB" id="5592434at2"/>
<sequence>MKTPTFATLLSSCLVLSVSSSSAAFGQISEPNIKGILTVHQMTQGQLLWLKGRVGDGYYVGLNGQGQSCSLTVSVAIGQYSEDSRLGIKHVGGVKIAITSQKLSNAILNGQPIRSDEWNVTQTDQGVGIDGYIINGISLEEGFALNAKRRWVSWLLDEKAEPDCQ</sequence>
<comment type="caution">
    <text evidence="2">The sequence shown here is derived from an EMBL/GenBank/DDBJ whole genome shotgun (WGS) entry which is preliminary data.</text>
</comment>
<gene>
    <name evidence="2" type="ORF">AKJ17_12375</name>
</gene>
<evidence type="ECO:0000313" key="3">
    <source>
        <dbReference type="Proteomes" id="UP000037515"/>
    </source>
</evidence>
<dbReference type="AlphaFoldDB" id="A0A0M0HMM4"/>
<evidence type="ECO:0000313" key="2">
    <source>
        <dbReference type="EMBL" id="KOO03335.1"/>
    </source>
</evidence>
<accession>A0A0M0HMM4</accession>
<dbReference type="EMBL" id="LHPJ01000008">
    <property type="protein sequence ID" value="KOO03335.1"/>
    <property type="molecule type" value="Genomic_DNA"/>
</dbReference>
<proteinExistence type="predicted"/>